<keyword evidence="2" id="KW-1185">Reference proteome</keyword>
<comment type="caution">
    <text evidence="1">The sequence shown here is derived from an EMBL/GenBank/DDBJ whole genome shotgun (WGS) entry which is preliminary data.</text>
</comment>
<name>A0ABP1HAS9_9EUKA</name>
<organism evidence="1 2">
    <name type="scientific">Hexamita inflata</name>
    <dbReference type="NCBI Taxonomy" id="28002"/>
    <lineage>
        <taxon>Eukaryota</taxon>
        <taxon>Metamonada</taxon>
        <taxon>Diplomonadida</taxon>
        <taxon>Hexamitidae</taxon>
        <taxon>Hexamitinae</taxon>
        <taxon>Hexamita</taxon>
    </lineage>
</organism>
<reference evidence="1 2" key="1">
    <citation type="submission" date="2024-07" db="EMBL/GenBank/DDBJ databases">
        <authorList>
            <person name="Akdeniz Z."/>
        </authorList>
    </citation>
    <scope>NUCLEOTIDE SEQUENCE [LARGE SCALE GENOMIC DNA]</scope>
</reference>
<dbReference type="EMBL" id="CAXDID020000021">
    <property type="protein sequence ID" value="CAL5987743.1"/>
    <property type="molecule type" value="Genomic_DNA"/>
</dbReference>
<proteinExistence type="predicted"/>
<protein>
    <submittedName>
        <fullName evidence="1">Hypothetical_protein</fullName>
    </submittedName>
</protein>
<accession>A0ABP1HAS9</accession>
<sequence>MNHGRSPEVLAHKIYKLLTHLYFTAFDLSACPPLSSADVPLKERSFQLLLAQKCRPAKCLSNQTFRNITARPVGTICETCDHFNFSSGCFLHAKENAQPAPRIPQRPASLRRCLCVPSDTALVCGANLVGAVRIWKIRRARVSCFPSARLVFHMIVRSTCAFPRRLATSRRHWPGLVVFPKHFGVGQQNIYARKRCGTAFPSLSIQFSFRYFLSKASQNTAKG</sequence>
<dbReference type="Proteomes" id="UP001642409">
    <property type="component" value="Unassembled WGS sequence"/>
</dbReference>
<evidence type="ECO:0000313" key="2">
    <source>
        <dbReference type="Proteomes" id="UP001642409"/>
    </source>
</evidence>
<gene>
    <name evidence="1" type="ORF">HINF_LOCUS10045</name>
</gene>
<evidence type="ECO:0000313" key="1">
    <source>
        <dbReference type="EMBL" id="CAL5987743.1"/>
    </source>
</evidence>